<protein>
    <submittedName>
        <fullName evidence="1">Uncharacterized protein</fullName>
    </submittedName>
</protein>
<dbReference type="EMBL" id="AMYB01000007">
    <property type="protein sequence ID" value="OAC99970.1"/>
    <property type="molecule type" value="Genomic_DNA"/>
</dbReference>
<keyword evidence="2" id="KW-1185">Reference proteome</keyword>
<dbReference type="Proteomes" id="UP000077051">
    <property type="component" value="Unassembled WGS sequence"/>
</dbReference>
<reference evidence="1 2" key="1">
    <citation type="submission" date="2015-06" db="EMBL/GenBank/DDBJ databases">
        <title>Expansion of signal transduction pathways in fungi by whole-genome duplication.</title>
        <authorList>
            <consortium name="DOE Joint Genome Institute"/>
            <person name="Corrochano L.M."/>
            <person name="Kuo A."/>
            <person name="Marcet-Houben M."/>
            <person name="Polaino S."/>
            <person name="Salamov A."/>
            <person name="Villalobos J.M."/>
            <person name="Alvarez M.I."/>
            <person name="Avalos J."/>
            <person name="Benito E.P."/>
            <person name="Benoit I."/>
            <person name="Burger G."/>
            <person name="Camino L.P."/>
            <person name="Canovas D."/>
            <person name="Cerda-Olmedo E."/>
            <person name="Cheng J.-F."/>
            <person name="Dominguez A."/>
            <person name="Elias M."/>
            <person name="Eslava A.P."/>
            <person name="Glaser F."/>
            <person name="Grimwood J."/>
            <person name="Gutierrez G."/>
            <person name="Heitman J."/>
            <person name="Henrissat B."/>
            <person name="Iturriaga E.A."/>
            <person name="Lang B.F."/>
            <person name="Lavin J.L."/>
            <person name="Lee S."/>
            <person name="Li W."/>
            <person name="Lindquist E."/>
            <person name="Lopez-Garcia S."/>
            <person name="Luque E.M."/>
            <person name="Marcos A.T."/>
            <person name="Martin J."/>
            <person name="Mccluskey K."/>
            <person name="Medina H.R."/>
            <person name="Miralles-Duran A."/>
            <person name="Miyazaki A."/>
            <person name="Munoz-Torres E."/>
            <person name="Oguiza J.A."/>
            <person name="Ohm R."/>
            <person name="Olmedo M."/>
            <person name="Orejas M."/>
            <person name="Ortiz-Castellanos L."/>
            <person name="Pisabarro A.G."/>
            <person name="Rodriguez-Romero J."/>
            <person name="Ruiz-Herrera J."/>
            <person name="Ruiz-Vazquez R."/>
            <person name="Sanz C."/>
            <person name="Schackwitz W."/>
            <person name="Schmutz J."/>
            <person name="Shahriari M."/>
            <person name="Shelest E."/>
            <person name="Silva-Franco F."/>
            <person name="Soanes D."/>
            <person name="Syed K."/>
            <person name="Tagua V.G."/>
            <person name="Talbot N.J."/>
            <person name="Thon M."/>
            <person name="De Vries R.P."/>
            <person name="Wiebenga A."/>
            <person name="Yadav J.S."/>
            <person name="Braun E.L."/>
            <person name="Baker S."/>
            <person name="Garre V."/>
            <person name="Horwitz B."/>
            <person name="Torres-Martinez S."/>
            <person name="Idnurm A."/>
            <person name="Herrera-Estrella A."/>
            <person name="Gabaldon T."/>
            <person name="Grigoriev I.V."/>
        </authorList>
    </citation>
    <scope>NUCLEOTIDE SEQUENCE [LARGE SCALE GENOMIC DNA]</scope>
    <source>
        <strain evidence="1 2">CBS 277.49</strain>
    </source>
</reference>
<name>A0A168IHM6_MUCCL</name>
<comment type="caution">
    <text evidence="1">The sequence shown here is derived from an EMBL/GenBank/DDBJ whole genome shotgun (WGS) entry which is preliminary data.</text>
</comment>
<dbReference type="AlphaFoldDB" id="A0A168IHM6"/>
<evidence type="ECO:0000313" key="1">
    <source>
        <dbReference type="EMBL" id="OAC99970.1"/>
    </source>
</evidence>
<dbReference type="OrthoDB" id="10486230at2759"/>
<sequence>MALAAARQFAWNIKEVNVIKGKRNMMKTFPKGSYCSTYELILKILKNLSAPFASQICAFPSLQCQRKFSCSLETAHGYTRNDYFSYIYMIPTSIIKTLREYHGFLDEAELDVMANDLLKKDVFEVHHKGKCSTLGCRSVSRSLKVLPDEDQFPSFLVVLDGANSHRDRTAGNNVYLPTSLSMSQNTRTIGGVVYLVDIDNLNKQEMKVLTSDPDVAERLIKDVTNTIYVCYKKGF</sequence>
<dbReference type="VEuPathDB" id="FungiDB:MUCCIDRAFT_83652"/>
<evidence type="ECO:0000313" key="2">
    <source>
        <dbReference type="Proteomes" id="UP000077051"/>
    </source>
</evidence>
<organism evidence="1 2">
    <name type="scientific">Mucor lusitanicus CBS 277.49</name>
    <dbReference type="NCBI Taxonomy" id="747725"/>
    <lineage>
        <taxon>Eukaryota</taxon>
        <taxon>Fungi</taxon>
        <taxon>Fungi incertae sedis</taxon>
        <taxon>Mucoromycota</taxon>
        <taxon>Mucoromycotina</taxon>
        <taxon>Mucoromycetes</taxon>
        <taxon>Mucorales</taxon>
        <taxon>Mucorineae</taxon>
        <taxon>Mucoraceae</taxon>
        <taxon>Mucor</taxon>
    </lineage>
</organism>
<proteinExistence type="predicted"/>
<accession>A0A168IHM6</accession>
<gene>
    <name evidence="1" type="ORF">MUCCIDRAFT_83652</name>
</gene>